<dbReference type="SUPFAM" id="SSF53850">
    <property type="entry name" value="Periplasmic binding protein-like II"/>
    <property type="match status" value="1"/>
</dbReference>
<dbReference type="AlphaFoldDB" id="A0AAW7XP53"/>
<reference evidence="2" key="1">
    <citation type="submission" date="2023-07" db="EMBL/GenBank/DDBJ databases">
        <title>Genome content predicts the carbon catabolic preferences of heterotrophic bacteria.</title>
        <authorList>
            <person name="Gralka M."/>
        </authorList>
    </citation>
    <scope>NUCLEOTIDE SEQUENCE</scope>
    <source>
        <strain evidence="3">5G01</strain>
        <strain evidence="2">I2M16</strain>
    </source>
</reference>
<dbReference type="Proteomes" id="UP001177341">
    <property type="component" value="Unassembled WGS sequence"/>
</dbReference>
<dbReference type="InterPro" id="IPR042100">
    <property type="entry name" value="Bug_dom1"/>
</dbReference>
<evidence type="ECO:0000256" key="1">
    <source>
        <dbReference type="SAM" id="SignalP"/>
    </source>
</evidence>
<dbReference type="Gene3D" id="3.40.190.150">
    <property type="entry name" value="Bordetella uptake gene, domain 1"/>
    <property type="match status" value="1"/>
</dbReference>
<evidence type="ECO:0000313" key="2">
    <source>
        <dbReference type="EMBL" id="MDO6455103.1"/>
    </source>
</evidence>
<gene>
    <name evidence="2" type="ORF">Q4490_16140</name>
    <name evidence="3" type="ORF">Q8W30_15060</name>
</gene>
<accession>A0AAW7XP53</accession>
<sequence length="348" mass="37880">MKRLLISAQAALLAATLTAPLYSFADDNPIRGNIRVVIGSKSTGGDTYQASSIITQALAKKIDTNIKVDAVGFSAAYKALKRVPNGSTIMIFHDQAYLGELYGKKGYENPFDNFIVGQTFATNPGNGYLVPKSSPYKNMAEVLEAAGNGKEVRVAIQPGGVSEIGFTAMKNAVRLAHPGQEDNVVALNTGSQSDKNQALFDGLADVINGSVQANEQYTRLPADDQKAMSFLWLTAKGSTLEQAHEEGLGETSREQLLSFANPAVEVPMSADQNFTFDKEFFFIYNKKTDPKVIAFIDKALTEVFADGEVQEELKKSFFIPNFRTAADSQAYLKGKRDQYSSIIKALQK</sequence>
<evidence type="ECO:0000313" key="4">
    <source>
        <dbReference type="Proteomes" id="UP001169862"/>
    </source>
</evidence>
<dbReference type="Proteomes" id="UP001169862">
    <property type="component" value="Unassembled WGS sequence"/>
</dbReference>
<keyword evidence="5" id="KW-1185">Reference proteome</keyword>
<protein>
    <submittedName>
        <fullName evidence="2">ABC transporter substrate-binding protein</fullName>
    </submittedName>
</protein>
<comment type="caution">
    <text evidence="2">The sequence shown here is derived from an EMBL/GenBank/DDBJ whole genome shotgun (WGS) entry which is preliminary data.</text>
</comment>
<dbReference type="EMBL" id="JAUYVO010000011">
    <property type="protein sequence ID" value="MDP2523894.1"/>
    <property type="molecule type" value="Genomic_DNA"/>
</dbReference>
<feature type="chain" id="PRO_5043723341" evidence="1">
    <location>
        <begin position="26"/>
        <end position="348"/>
    </location>
</feature>
<feature type="signal peptide" evidence="1">
    <location>
        <begin position="1"/>
        <end position="25"/>
    </location>
</feature>
<proteinExistence type="predicted"/>
<evidence type="ECO:0000313" key="5">
    <source>
        <dbReference type="Proteomes" id="UP001177341"/>
    </source>
</evidence>
<keyword evidence="1" id="KW-0732">Signal</keyword>
<organism evidence="2 4">
    <name type="scientific">Neptunomonas phycophila</name>
    <dbReference type="NCBI Taxonomy" id="1572645"/>
    <lineage>
        <taxon>Bacteria</taxon>
        <taxon>Pseudomonadati</taxon>
        <taxon>Pseudomonadota</taxon>
        <taxon>Gammaproteobacteria</taxon>
        <taxon>Oceanospirillales</taxon>
        <taxon>Oceanospirillaceae</taxon>
        <taxon>Neptunomonas</taxon>
    </lineage>
</organism>
<dbReference type="RefSeq" id="WP_075173654.1">
    <property type="nucleotide sequence ID" value="NZ_CAXHZV010000018.1"/>
</dbReference>
<dbReference type="EMBL" id="JAUOPG010000012">
    <property type="protein sequence ID" value="MDO6455103.1"/>
    <property type="molecule type" value="Genomic_DNA"/>
</dbReference>
<name>A0AAW7XP53_9GAMM</name>
<evidence type="ECO:0000313" key="3">
    <source>
        <dbReference type="EMBL" id="MDP2523894.1"/>
    </source>
</evidence>